<reference evidence="2 3" key="1">
    <citation type="journal article" date="2015" name="Genome Announc.">
        <title>Complete Genome Sequence of Steroid-Transforming Nocardioides simplex VKM Ac-2033D.</title>
        <authorList>
            <person name="Shtratnikova V.Y."/>
            <person name="Schelkunov M.I."/>
            <person name="Pekov Y.A."/>
            <person name="Fokina V.V."/>
            <person name="Logacheva M.D."/>
            <person name="Sokolov S.L."/>
            <person name="Bragin E.Y."/>
            <person name="Ashapkin V.V."/>
            <person name="Donova M.V."/>
        </authorList>
    </citation>
    <scope>NUCLEOTIDE SEQUENCE [LARGE SCALE GENOMIC DNA]</scope>
    <source>
        <strain evidence="2 3">VKM Ac-2033D</strain>
    </source>
</reference>
<accession>A0A0A1DM01</accession>
<feature type="compositionally biased region" description="Pro residues" evidence="1">
    <location>
        <begin position="286"/>
        <end position="302"/>
    </location>
</feature>
<evidence type="ECO:0000256" key="1">
    <source>
        <dbReference type="SAM" id="MobiDB-lite"/>
    </source>
</evidence>
<name>A0A0A1DM01_NOCSI</name>
<dbReference type="eggNOG" id="ENOG5032BCP">
    <property type="taxonomic scope" value="Bacteria"/>
</dbReference>
<dbReference type="HOGENOM" id="CLU_920806_0_0_11"/>
<sequence>MYLTLPEKTPIWGVLYTFLFDTPVENPVSYKPMCNSRNPFCLPDPFYQPACATADLSTQRRGGYFRSLLYPAKLLESGGAEIGTMAVMKVNLPAFGAIPATATITLRVPRVNGKVRPLTIHVWDVRQGGCDPDFVDMSYTVAEGQVEISISDLRVDGVPVKLGASCRTVRPADLWLYSEKGGRYYPGSGGPLGSYEGLSGGSLKPLDSPYYFKLNGQSIPPSKGLTIPPFTGCGVDEDLSPLVTAMASGPDNPLRVVQSPLATHGLHSPLEDPYSCDHTTPTNCVWPPPNPPARPPLPAGDE</sequence>
<feature type="region of interest" description="Disordered" evidence="1">
    <location>
        <begin position="280"/>
        <end position="302"/>
    </location>
</feature>
<gene>
    <name evidence="2" type="ORF">KR76_05920</name>
</gene>
<dbReference type="OrthoDB" id="3821392at2"/>
<dbReference type="EMBL" id="CP009896">
    <property type="protein sequence ID" value="AIY16415.2"/>
    <property type="molecule type" value="Genomic_DNA"/>
</dbReference>
<dbReference type="Proteomes" id="UP000030300">
    <property type="component" value="Chromosome"/>
</dbReference>
<dbReference type="RefSeq" id="WP_144405057.1">
    <property type="nucleotide sequence ID" value="NZ_CP009896.1"/>
</dbReference>
<evidence type="ECO:0000313" key="2">
    <source>
        <dbReference type="EMBL" id="AIY16415.2"/>
    </source>
</evidence>
<dbReference type="AlphaFoldDB" id="A0A0A1DM01"/>
<dbReference type="GeneID" id="96608479"/>
<protein>
    <submittedName>
        <fullName evidence="2">Uncharacterized protein</fullName>
    </submittedName>
</protein>
<proteinExistence type="predicted"/>
<organism evidence="2 3">
    <name type="scientific">Nocardioides simplex</name>
    <name type="common">Arthrobacter simplex</name>
    <dbReference type="NCBI Taxonomy" id="2045"/>
    <lineage>
        <taxon>Bacteria</taxon>
        <taxon>Bacillati</taxon>
        <taxon>Actinomycetota</taxon>
        <taxon>Actinomycetes</taxon>
        <taxon>Propionibacteriales</taxon>
        <taxon>Nocardioidaceae</taxon>
        <taxon>Pimelobacter</taxon>
    </lineage>
</organism>
<evidence type="ECO:0000313" key="3">
    <source>
        <dbReference type="Proteomes" id="UP000030300"/>
    </source>
</evidence>
<dbReference type="KEGG" id="psim:KR76_05920"/>
<keyword evidence="3" id="KW-1185">Reference proteome</keyword>